<proteinExistence type="predicted"/>
<protein>
    <submittedName>
        <fullName evidence="1">Uncharacterized protein</fullName>
    </submittedName>
</protein>
<evidence type="ECO:0000313" key="1">
    <source>
        <dbReference type="EMBL" id="GBO25572.1"/>
    </source>
</evidence>
<keyword evidence="2" id="KW-1185">Reference proteome</keyword>
<reference evidence="1 2" key="1">
    <citation type="journal article" date="2019" name="Sci. Rep.">
        <title>Orb-weaving spider Araneus ventricosus genome elucidates the spidroin gene catalogue.</title>
        <authorList>
            <person name="Kono N."/>
            <person name="Nakamura H."/>
            <person name="Ohtoshi R."/>
            <person name="Moran D.A.P."/>
            <person name="Shinohara A."/>
            <person name="Yoshida Y."/>
            <person name="Fujiwara M."/>
            <person name="Mori M."/>
            <person name="Tomita M."/>
            <person name="Arakawa K."/>
        </authorList>
    </citation>
    <scope>NUCLEOTIDE SEQUENCE [LARGE SCALE GENOMIC DNA]</scope>
</reference>
<evidence type="ECO:0000313" key="2">
    <source>
        <dbReference type="Proteomes" id="UP000499080"/>
    </source>
</evidence>
<sequence>MTKKSFQHPAFDIRLGVETTIHQIFIPSPLPQGSGVYGSLWEKDRIFRRNCETSPSGTVAELLSAQCRRRASVVMVQSSSYCQLFKHLKKFQAKHHFPSDDDVQTAVTGCLRSPVANLFETVYRNRCHGMTGSSIPMVLMLR</sequence>
<organism evidence="1 2">
    <name type="scientific">Araneus ventricosus</name>
    <name type="common">Orbweaver spider</name>
    <name type="synonym">Epeira ventricosa</name>
    <dbReference type="NCBI Taxonomy" id="182803"/>
    <lineage>
        <taxon>Eukaryota</taxon>
        <taxon>Metazoa</taxon>
        <taxon>Ecdysozoa</taxon>
        <taxon>Arthropoda</taxon>
        <taxon>Chelicerata</taxon>
        <taxon>Arachnida</taxon>
        <taxon>Araneae</taxon>
        <taxon>Araneomorphae</taxon>
        <taxon>Entelegynae</taxon>
        <taxon>Araneoidea</taxon>
        <taxon>Araneidae</taxon>
        <taxon>Araneus</taxon>
    </lineage>
</organism>
<accession>A0A4Y2VLT5</accession>
<name>A0A4Y2VLT5_ARAVE</name>
<dbReference type="Proteomes" id="UP000499080">
    <property type="component" value="Unassembled WGS sequence"/>
</dbReference>
<dbReference type="EMBL" id="BGPR01048562">
    <property type="protein sequence ID" value="GBO25572.1"/>
    <property type="molecule type" value="Genomic_DNA"/>
</dbReference>
<dbReference type="AlphaFoldDB" id="A0A4Y2VLT5"/>
<comment type="caution">
    <text evidence="1">The sequence shown here is derived from an EMBL/GenBank/DDBJ whole genome shotgun (WGS) entry which is preliminary data.</text>
</comment>
<gene>
    <name evidence="1" type="ORF">AVEN_70504_1</name>
</gene>
<feature type="non-terminal residue" evidence="1">
    <location>
        <position position="142"/>
    </location>
</feature>